<proteinExistence type="predicted"/>
<evidence type="ECO:0000313" key="2">
    <source>
        <dbReference type="EMBL" id="CAA9522131.1"/>
    </source>
</evidence>
<keyword evidence="1" id="KW-0472">Membrane</keyword>
<keyword evidence="1" id="KW-0812">Transmembrane</keyword>
<dbReference type="AlphaFoldDB" id="A0A6J4TGQ7"/>
<accession>A0A6J4TGQ7</accession>
<gene>
    <name evidence="2" type="ORF">AVDCRST_MAG05-3687</name>
</gene>
<sequence>MRGVRFANLLKGQGAGAGSLLIGLSFAVSGALTFLFIGISTRALDDPAGYAPIALLWNSTFLVVQVLWVAATQTLGRHVAEREARGEDWGPVVSSVRRWQAALLVGFLALALV</sequence>
<name>A0A6J4TGQ7_9ACTN</name>
<feature type="non-terminal residue" evidence="2">
    <location>
        <position position="113"/>
    </location>
</feature>
<organism evidence="2">
    <name type="scientific">uncultured Rubrobacteraceae bacterium</name>
    <dbReference type="NCBI Taxonomy" id="349277"/>
    <lineage>
        <taxon>Bacteria</taxon>
        <taxon>Bacillati</taxon>
        <taxon>Actinomycetota</taxon>
        <taxon>Rubrobacteria</taxon>
        <taxon>Rubrobacterales</taxon>
        <taxon>Rubrobacteraceae</taxon>
        <taxon>environmental samples</taxon>
    </lineage>
</organism>
<feature type="transmembrane region" description="Helical" evidence="1">
    <location>
        <begin position="20"/>
        <end position="39"/>
    </location>
</feature>
<evidence type="ECO:0000256" key="1">
    <source>
        <dbReference type="SAM" id="Phobius"/>
    </source>
</evidence>
<keyword evidence="1" id="KW-1133">Transmembrane helix</keyword>
<protein>
    <submittedName>
        <fullName evidence="2">Uncharacterized protein</fullName>
    </submittedName>
</protein>
<dbReference type="EMBL" id="CADCVM010000409">
    <property type="protein sequence ID" value="CAA9522131.1"/>
    <property type="molecule type" value="Genomic_DNA"/>
</dbReference>
<feature type="transmembrane region" description="Helical" evidence="1">
    <location>
        <begin position="51"/>
        <end position="71"/>
    </location>
</feature>
<reference evidence="2" key="1">
    <citation type="submission" date="2020-02" db="EMBL/GenBank/DDBJ databases">
        <authorList>
            <person name="Meier V. D."/>
        </authorList>
    </citation>
    <scope>NUCLEOTIDE SEQUENCE</scope>
    <source>
        <strain evidence="2">AVDCRST_MAG05</strain>
    </source>
</reference>